<gene>
    <name evidence="8" type="ORF">K491DRAFT_697572</name>
</gene>
<dbReference type="InterPro" id="IPR050732">
    <property type="entry name" value="Beta-glucan_modifiers"/>
</dbReference>
<feature type="compositionally biased region" description="Polar residues" evidence="6">
    <location>
        <begin position="455"/>
        <end position="467"/>
    </location>
</feature>
<dbReference type="AlphaFoldDB" id="A0A6A6SQH2"/>
<evidence type="ECO:0000256" key="4">
    <source>
        <dbReference type="ARBA" id="ARBA00012780"/>
    </source>
</evidence>
<keyword evidence="7" id="KW-0732">Signal</keyword>
<feature type="compositionally biased region" description="Low complexity" evidence="6">
    <location>
        <begin position="310"/>
        <end position="332"/>
    </location>
</feature>
<evidence type="ECO:0000256" key="3">
    <source>
        <dbReference type="ARBA" id="ARBA00008773"/>
    </source>
</evidence>
<dbReference type="InterPro" id="IPR017853">
    <property type="entry name" value="GH"/>
</dbReference>
<dbReference type="GO" id="GO:0042973">
    <property type="term" value="F:glucan endo-1,3-beta-D-glucosidase activity"/>
    <property type="evidence" value="ECO:0007669"/>
    <property type="project" value="UniProtKB-EC"/>
</dbReference>
<accession>A0A6A6SQH2</accession>
<organism evidence="8 9">
    <name type="scientific">Lophiostoma macrostomum CBS 122681</name>
    <dbReference type="NCBI Taxonomy" id="1314788"/>
    <lineage>
        <taxon>Eukaryota</taxon>
        <taxon>Fungi</taxon>
        <taxon>Dikarya</taxon>
        <taxon>Ascomycota</taxon>
        <taxon>Pezizomycotina</taxon>
        <taxon>Dothideomycetes</taxon>
        <taxon>Pleosporomycetidae</taxon>
        <taxon>Pleosporales</taxon>
        <taxon>Lophiostomataceae</taxon>
        <taxon>Lophiostoma</taxon>
    </lineage>
</organism>
<dbReference type="EC" id="3.2.1.39" evidence="4"/>
<keyword evidence="5 8" id="KW-0378">Hydrolase</keyword>
<dbReference type="EMBL" id="MU004467">
    <property type="protein sequence ID" value="KAF2650095.1"/>
    <property type="molecule type" value="Genomic_DNA"/>
</dbReference>
<dbReference type="GO" id="GO:0005576">
    <property type="term" value="C:extracellular region"/>
    <property type="evidence" value="ECO:0007669"/>
    <property type="project" value="TreeGrafter"/>
</dbReference>
<comment type="subcellular location">
    <subcellularLocation>
        <location evidence="2">Cell envelope</location>
    </subcellularLocation>
</comment>
<keyword evidence="9" id="KW-1185">Reference proteome</keyword>
<feature type="compositionally biased region" description="Low complexity" evidence="6">
    <location>
        <begin position="341"/>
        <end position="388"/>
    </location>
</feature>
<evidence type="ECO:0000256" key="5">
    <source>
        <dbReference type="ARBA" id="ARBA00022801"/>
    </source>
</evidence>
<protein>
    <recommendedName>
        <fullName evidence="4">glucan endo-1,3-beta-D-glucosidase</fullName>
        <ecNumber evidence="4">3.2.1.39</ecNumber>
    </recommendedName>
</protein>
<dbReference type="GO" id="GO:0009277">
    <property type="term" value="C:fungal-type cell wall"/>
    <property type="evidence" value="ECO:0007669"/>
    <property type="project" value="TreeGrafter"/>
</dbReference>
<dbReference type="Gene3D" id="3.20.20.80">
    <property type="entry name" value="Glycosidases"/>
    <property type="match status" value="1"/>
</dbReference>
<evidence type="ECO:0000256" key="1">
    <source>
        <dbReference type="ARBA" id="ARBA00000382"/>
    </source>
</evidence>
<name>A0A6A6SQH2_9PLEO</name>
<sequence length="492" mass="51128">MVRLAIASLASCLTSVAGSAISGFCYGNEVPDGTARFKADYVRLFNLAKNLPNVPVQFNSARLFTSLQPYTGAPIEAFAAAVETNTTLLLGIWHGNGTRAQIDIELAAIKTALDTHGQKLASLVVGVSVGNEDVFRNSTDCTSGCMGNANAETVTSTVDYVRQYFTEGPLQKYFTNTPLIGHVDVAKQAPNVDQGAKGFVGMNAYPFWAGDRIDNANNSFFGSLTGDEGRSGGREVWITETGWPAKGLKSSTDNIASVENAQSYWNKVGCSLFGKYNLWWYELEDDTPTDEGRSWGILDSGTGNPRFDLSCSGQAPAPSQAPQSSALAAPPASSAPPPSTPRADSSSPSMPSSAPLAASSSAKAPLPSAQQSSTPPLSQPSGGQGTTTTITETQCVTVYSAGSGQLSTYTTNTLKSGAQGCSSPPPVRIKKGETTVAPSITVAAAKSGTPPPASVQPSASLHTTSAAGQPAPSGTSGGFTYPTPSGKRRWLW</sequence>
<dbReference type="PANTHER" id="PTHR16631:SF13">
    <property type="entry name" value="GLUCAN ENDO-1,3-BETA-GLUCOSIDASE EGLC-RELATED"/>
    <property type="match status" value="1"/>
</dbReference>
<feature type="signal peptide" evidence="7">
    <location>
        <begin position="1"/>
        <end position="18"/>
    </location>
</feature>
<comment type="similarity">
    <text evidence="3">Belongs to the glycosyl hydrolase 17 family.</text>
</comment>
<dbReference type="SUPFAM" id="SSF51445">
    <property type="entry name" value="(Trans)glycosidases"/>
    <property type="match status" value="1"/>
</dbReference>
<feature type="chain" id="PRO_5025501299" description="glucan endo-1,3-beta-D-glucosidase" evidence="7">
    <location>
        <begin position="19"/>
        <end position="492"/>
    </location>
</feature>
<evidence type="ECO:0000256" key="7">
    <source>
        <dbReference type="SAM" id="SignalP"/>
    </source>
</evidence>
<evidence type="ECO:0000256" key="2">
    <source>
        <dbReference type="ARBA" id="ARBA00004196"/>
    </source>
</evidence>
<evidence type="ECO:0000313" key="9">
    <source>
        <dbReference type="Proteomes" id="UP000799324"/>
    </source>
</evidence>
<dbReference type="OrthoDB" id="77201at2759"/>
<evidence type="ECO:0000256" key="6">
    <source>
        <dbReference type="SAM" id="MobiDB-lite"/>
    </source>
</evidence>
<dbReference type="PANTHER" id="PTHR16631">
    <property type="entry name" value="GLUCAN 1,3-BETA-GLUCOSIDASE"/>
    <property type="match status" value="1"/>
</dbReference>
<dbReference type="Proteomes" id="UP000799324">
    <property type="component" value="Unassembled WGS sequence"/>
</dbReference>
<dbReference type="GO" id="GO:0071555">
    <property type="term" value="P:cell wall organization"/>
    <property type="evidence" value="ECO:0007669"/>
    <property type="project" value="TreeGrafter"/>
</dbReference>
<proteinExistence type="inferred from homology"/>
<feature type="region of interest" description="Disordered" evidence="6">
    <location>
        <begin position="444"/>
        <end position="492"/>
    </location>
</feature>
<feature type="region of interest" description="Disordered" evidence="6">
    <location>
        <begin position="289"/>
        <end position="388"/>
    </location>
</feature>
<evidence type="ECO:0000313" key="8">
    <source>
        <dbReference type="EMBL" id="KAF2650095.1"/>
    </source>
</evidence>
<reference evidence="8" key="1">
    <citation type="journal article" date="2020" name="Stud. Mycol.">
        <title>101 Dothideomycetes genomes: a test case for predicting lifestyles and emergence of pathogens.</title>
        <authorList>
            <person name="Haridas S."/>
            <person name="Albert R."/>
            <person name="Binder M."/>
            <person name="Bloem J."/>
            <person name="Labutti K."/>
            <person name="Salamov A."/>
            <person name="Andreopoulos B."/>
            <person name="Baker S."/>
            <person name="Barry K."/>
            <person name="Bills G."/>
            <person name="Bluhm B."/>
            <person name="Cannon C."/>
            <person name="Castanera R."/>
            <person name="Culley D."/>
            <person name="Daum C."/>
            <person name="Ezra D."/>
            <person name="Gonzalez J."/>
            <person name="Henrissat B."/>
            <person name="Kuo A."/>
            <person name="Liang C."/>
            <person name="Lipzen A."/>
            <person name="Lutzoni F."/>
            <person name="Magnuson J."/>
            <person name="Mondo S."/>
            <person name="Nolan M."/>
            <person name="Ohm R."/>
            <person name="Pangilinan J."/>
            <person name="Park H.-J."/>
            <person name="Ramirez L."/>
            <person name="Alfaro M."/>
            <person name="Sun H."/>
            <person name="Tritt A."/>
            <person name="Yoshinaga Y."/>
            <person name="Zwiers L.-H."/>
            <person name="Turgeon B."/>
            <person name="Goodwin S."/>
            <person name="Spatafora J."/>
            <person name="Crous P."/>
            <person name="Grigoriev I."/>
        </authorList>
    </citation>
    <scope>NUCLEOTIDE SEQUENCE</scope>
    <source>
        <strain evidence="8">CBS 122681</strain>
    </source>
</reference>
<comment type="catalytic activity">
    <reaction evidence="1">
        <text>Hydrolysis of (1-&gt;3)-beta-D-glucosidic linkages in (1-&gt;3)-beta-D-glucans.</text>
        <dbReference type="EC" id="3.2.1.39"/>
    </reaction>
</comment>
<dbReference type="GO" id="GO:0009986">
    <property type="term" value="C:cell surface"/>
    <property type="evidence" value="ECO:0007669"/>
    <property type="project" value="TreeGrafter"/>
</dbReference>